<dbReference type="PROSITE" id="PS51459">
    <property type="entry name" value="FIDO"/>
    <property type="match status" value="1"/>
</dbReference>
<dbReference type="InterPro" id="IPR003812">
    <property type="entry name" value="Fido"/>
</dbReference>
<dbReference type="EMBL" id="BAAAQM010000001">
    <property type="protein sequence ID" value="GAA1952226.1"/>
    <property type="molecule type" value="Genomic_DNA"/>
</dbReference>
<comment type="caution">
    <text evidence="2">The sequence shown here is derived from an EMBL/GenBank/DDBJ whole genome shotgun (WGS) entry which is preliminary data.</text>
</comment>
<proteinExistence type="predicted"/>
<evidence type="ECO:0000313" key="2">
    <source>
        <dbReference type="EMBL" id="GAA1952226.1"/>
    </source>
</evidence>
<dbReference type="Proteomes" id="UP001499854">
    <property type="component" value="Unassembled WGS sequence"/>
</dbReference>
<reference evidence="2 3" key="1">
    <citation type="journal article" date="2019" name="Int. J. Syst. Evol. Microbiol.">
        <title>The Global Catalogue of Microorganisms (GCM) 10K type strain sequencing project: providing services to taxonomists for standard genome sequencing and annotation.</title>
        <authorList>
            <consortium name="The Broad Institute Genomics Platform"/>
            <consortium name="The Broad Institute Genome Sequencing Center for Infectious Disease"/>
            <person name="Wu L."/>
            <person name="Ma J."/>
        </authorList>
    </citation>
    <scope>NUCLEOTIDE SEQUENCE [LARGE SCALE GENOMIC DNA]</scope>
    <source>
        <strain evidence="2 3">JCM 16013</strain>
    </source>
</reference>
<feature type="domain" description="Fido" evidence="1">
    <location>
        <begin position="108"/>
        <end position="238"/>
    </location>
</feature>
<keyword evidence="3" id="KW-1185">Reference proteome</keyword>
<dbReference type="RefSeq" id="WP_344655144.1">
    <property type="nucleotide sequence ID" value="NZ_BAAAQM010000001.1"/>
</dbReference>
<evidence type="ECO:0000259" key="1">
    <source>
        <dbReference type="PROSITE" id="PS51459"/>
    </source>
</evidence>
<dbReference type="InterPro" id="IPR036597">
    <property type="entry name" value="Fido-like_dom_sf"/>
</dbReference>
<evidence type="ECO:0000313" key="3">
    <source>
        <dbReference type="Proteomes" id="UP001499854"/>
    </source>
</evidence>
<gene>
    <name evidence="2" type="ORF">GCM10009838_04220</name>
</gene>
<sequence>MDSSSPIRRLAAAPNAAAAAETARQAVDRVRGHKVLRSQSSRVTAESQLRGARASAALGSLSEPGTDWPLEEVRRRTDLGDEDGSGHLRGALRISGELGALAAVWKRSPIQALSRMHLLAAAGSVDPDHVGRPRDPEAAALLTALANDLRDPESASVPAVVVAAAVHAELLIAEPFGWGDGLLARASSRLILADRGLDPQSLAVVEAGHVDLGVEAYLDAARGYAGGTEEGRAAWLDHYAEAVALGARESLAVCEAIMRG</sequence>
<organism evidence="2 3">
    <name type="scientific">Catenulispora subtropica</name>
    <dbReference type="NCBI Taxonomy" id="450798"/>
    <lineage>
        <taxon>Bacteria</taxon>
        <taxon>Bacillati</taxon>
        <taxon>Actinomycetota</taxon>
        <taxon>Actinomycetes</taxon>
        <taxon>Catenulisporales</taxon>
        <taxon>Catenulisporaceae</taxon>
        <taxon>Catenulispora</taxon>
    </lineage>
</organism>
<dbReference type="Gene3D" id="1.10.3290.10">
    <property type="entry name" value="Fido-like domain"/>
    <property type="match status" value="1"/>
</dbReference>
<protein>
    <submittedName>
        <fullName evidence="2">Oxidoreductase</fullName>
    </submittedName>
</protein>
<accession>A0ABN2QH37</accession>
<name>A0ABN2QH37_9ACTN</name>